<keyword evidence="6 17" id="KW-0547">Nucleotide-binding</keyword>
<sequence length="509" mass="50537">MIGLYTAAEVRAAEEPLLAATPEGTLMQRAATGLATVCLGLLGRAHGSRVTALVGAGNNGGDALFAGAHLARRGARVTAVLLDPERAHVAGLAALRAAGGWVTGPDGPTGLERADLVLDGIVGIGVHGGLRPAAAALVERAATGPGLTVAVDVPSGVDADTGAVPGAAFPALHTVTFGALKTGLVVGEGRGYAGRVHLVDIGLDLPAAGVHQLTDADVAARLRPPGSGDDKYTQGVVGVVAGSSTYPGAAVLCTGAALRARPGLVRYAGTAAAGVRAAWPETIVTEGRPADAGRVQAWVVGPGLGTDDDARSVLAEVLATDLPVLVDADALTMAAQQPDLVRRRAAPTVLTPHDREFARFGAEVGGDRVGAARRLAADLGAVVLLKGDATVVAAPEGTAYVNATGTPWLATAGTGDVLSGLTGALLATGLPAAEAAAVGAHVHGRAGQLAAEEGPLIASDLVRCLPATLARLRRAPAERLGDSGTELARSRVGRAATGTFPTSASEEGT</sequence>
<feature type="domain" description="YjeF C-terminal" evidence="21">
    <location>
        <begin position="214"/>
        <end position="472"/>
    </location>
</feature>
<reference evidence="24" key="1">
    <citation type="submission" date="2016-10" db="EMBL/GenBank/DDBJ databases">
        <authorList>
            <person name="Varghese N."/>
            <person name="Submissions S."/>
        </authorList>
    </citation>
    <scope>NUCLEOTIDE SEQUENCE [LARGE SCALE GENOMIC DNA]</scope>
    <source>
        <strain evidence="24">DSM 45422</strain>
    </source>
</reference>
<comment type="similarity">
    <text evidence="17">Belongs to the NnrD/CARKD family.</text>
</comment>
<keyword evidence="24" id="KW-1185">Reference proteome</keyword>
<organism evidence="23 24">
    <name type="scientific">Geodermatophilus africanus</name>
    <dbReference type="NCBI Taxonomy" id="1137993"/>
    <lineage>
        <taxon>Bacteria</taxon>
        <taxon>Bacillati</taxon>
        <taxon>Actinomycetota</taxon>
        <taxon>Actinomycetes</taxon>
        <taxon>Geodermatophilales</taxon>
        <taxon>Geodermatophilaceae</taxon>
        <taxon>Geodermatophilus</taxon>
    </lineage>
</organism>
<feature type="binding site" evidence="18">
    <location>
        <position position="152"/>
    </location>
    <ligand>
        <name>(6S)-NADPHX</name>
        <dbReference type="ChEBI" id="CHEBI:64076"/>
    </ligand>
</feature>
<comment type="catalytic activity">
    <reaction evidence="1 18 19">
        <text>(6R)-NADHX = (6S)-NADHX</text>
        <dbReference type="Rhea" id="RHEA:32215"/>
        <dbReference type="ChEBI" id="CHEBI:64074"/>
        <dbReference type="ChEBI" id="CHEBI:64075"/>
        <dbReference type="EC" id="5.1.99.6"/>
    </reaction>
</comment>
<dbReference type="GO" id="GO:0046872">
    <property type="term" value="F:metal ion binding"/>
    <property type="evidence" value="ECO:0007669"/>
    <property type="project" value="UniProtKB-UniRule"/>
</dbReference>
<evidence type="ECO:0000256" key="3">
    <source>
        <dbReference type="ARBA" id="ARBA00006001"/>
    </source>
</evidence>
<evidence type="ECO:0000259" key="21">
    <source>
        <dbReference type="PROSITE" id="PS51383"/>
    </source>
</evidence>
<feature type="region of interest" description="Disordered" evidence="20">
    <location>
        <begin position="480"/>
        <end position="509"/>
    </location>
</feature>
<evidence type="ECO:0000256" key="12">
    <source>
        <dbReference type="ARBA" id="ARBA00023239"/>
    </source>
</evidence>
<keyword evidence="12 17" id="KW-0456">Lyase</keyword>
<dbReference type="AlphaFoldDB" id="A0A1H3J1H6"/>
<dbReference type="PROSITE" id="PS51383">
    <property type="entry name" value="YJEF_C_3"/>
    <property type="match status" value="1"/>
</dbReference>
<evidence type="ECO:0000256" key="5">
    <source>
        <dbReference type="ARBA" id="ARBA00022723"/>
    </source>
</evidence>
<dbReference type="InterPro" id="IPR036652">
    <property type="entry name" value="YjeF_N_dom_sf"/>
</dbReference>
<dbReference type="NCBIfam" id="TIGR00197">
    <property type="entry name" value="yjeF_nterm"/>
    <property type="match status" value="1"/>
</dbReference>
<feature type="binding site" evidence="18">
    <location>
        <begin position="58"/>
        <end position="62"/>
    </location>
    <ligand>
        <name>(6S)-NADPHX</name>
        <dbReference type="ChEBI" id="CHEBI:64076"/>
    </ligand>
</feature>
<evidence type="ECO:0000256" key="15">
    <source>
        <dbReference type="ARBA" id="ARBA00048238"/>
    </source>
</evidence>
<evidence type="ECO:0000256" key="20">
    <source>
        <dbReference type="SAM" id="MobiDB-lite"/>
    </source>
</evidence>
<dbReference type="Gene3D" id="3.40.50.10260">
    <property type="entry name" value="YjeF N-terminal domain"/>
    <property type="match status" value="1"/>
</dbReference>
<comment type="function">
    <text evidence="14 19">Bifunctional enzyme that catalyzes the epimerization of the S- and R-forms of NAD(P)HX and the dehydration of the S-form of NAD(P)HX at the expense of ADP, which is converted to AMP. This allows the repair of both epimers of NAD(P)HX, a damaged form of NAD(P)H that is a result of enzymatic or heat-dependent hydration.</text>
</comment>
<comment type="similarity">
    <text evidence="18">Belongs to the NnrE/AIBP family.</text>
</comment>
<keyword evidence="23" id="KW-0418">Kinase</keyword>
<dbReference type="SUPFAM" id="SSF64153">
    <property type="entry name" value="YjeF N-terminal domain-like"/>
    <property type="match status" value="1"/>
</dbReference>
<keyword evidence="9 18" id="KW-0630">Potassium</keyword>
<feature type="compositionally biased region" description="Polar residues" evidence="20">
    <location>
        <begin position="499"/>
        <end position="509"/>
    </location>
</feature>
<dbReference type="STRING" id="1137993.SAMN05660209_02606"/>
<dbReference type="InterPro" id="IPR017953">
    <property type="entry name" value="Carbohydrate_kinase_pred_CS"/>
</dbReference>
<feature type="domain" description="YjeF N-terminal" evidence="22">
    <location>
        <begin position="5"/>
        <end position="209"/>
    </location>
</feature>
<comment type="similarity">
    <text evidence="3 19">In the N-terminal section; belongs to the NnrE/AIBP family.</text>
</comment>
<dbReference type="InterPro" id="IPR029056">
    <property type="entry name" value="Ribokinase-like"/>
</dbReference>
<evidence type="ECO:0000256" key="4">
    <source>
        <dbReference type="ARBA" id="ARBA00009524"/>
    </source>
</evidence>
<accession>A0A1H3J1H6</accession>
<dbReference type="GO" id="GO:0110051">
    <property type="term" value="P:metabolite repair"/>
    <property type="evidence" value="ECO:0007669"/>
    <property type="project" value="TreeGrafter"/>
</dbReference>
<dbReference type="EMBL" id="FNOT01000006">
    <property type="protein sequence ID" value="SDY33657.1"/>
    <property type="molecule type" value="Genomic_DNA"/>
</dbReference>
<keyword evidence="13" id="KW-0511">Multifunctional enzyme</keyword>
<feature type="binding site" evidence="18">
    <location>
        <position position="59"/>
    </location>
    <ligand>
        <name>K(+)</name>
        <dbReference type="ChEBI" id="CHEBI:29103"/>
    </ligand>
</feature>
<comment type="function">
    <text evidence="17">Catalyzes the dehydration of the S-form of NAD(P)HX at the expense of ADP, which is converted to AMP. Together with NAD(P)HX epimerase, which catalyzes the epimerization of the S- and R-forms, the enzyme allows the repair of both epimers of NAD(P)HX, a damaged form of NAD(P)H that is a result of enzymatic or heat-dependent hydration.</text>
</comment>
<evidence type="ECO:0000256" key="10">
    <source>
        <dbReference type="ARBA" id="ARBA00023027"/>
    </source>
</evidence>
<dbReference type="CDD" id="cd01171">
    <property type="entry name" value="YXKO-related"/>
    <property type="match status" value="1"/>
</dbReference>
<comment type="catalytic activity">
    <reaction evidence="2 18 19">
        <text>(6R)-NADPHX = (6S)-NADPHX</text>
        <dbReference type="Rhea" id="RHEA:32227"/>
        <dbReference type="ChEBI" id="CHEBI:64076"/>
        <dbReference type="ChEBI" id="CHEBI:64077"/>
        <dbReference type="EC" id="5.1.99.6"/>
    </reaction>
</comment>
<name>A0A1H3J1H6_9ACTN</name>
<dbReference type="PIRSF" id="PIRSF017184">
    <property type="entry name" value="Nnr"/>
    <property type="match status" value="1"/>
</dbReference>
<evidence type="ECO:0000256" key="11">
    <source>
        <dbReference type="ARBA" id="ARBA00023235"/>
    </source>
</evidence>
<evidence type="ECO:0000313" key="23">
    <source>
        <dbReference type="EMBL" id="SDY33657.1"/>
    </source>
</evidence>
<evidence type="ECO:0000256" key="7">
    <source>
        <dbReference type="ARBA" id="ARBA00022840"/>
    </source>
</evidence>
<feature type="binding site" evidence="17">
    <location>
        <position position="416"/>
    </location>
    <ligand>
        <name>(6S)-NADPHX</name>
        <dbReference type="ChEBI" id="CHEBI:64076"/>
    </ligand>
</feature>
<evidence type="ECO:0000256" key="16">
    <source>
        <dbReference type="ARBA" id="ARBA00049209"/>
    </source>
</evidence>
<feature type="binding site" evidence="17">
    <location>
        <position position="415"/>
    </location>
    <ligand>
        <name>AMP</name>
        <dbReference type="ChEBI" id="CHEBI:456215"/>
    </ligand>
</feature>
<evidence type="ECO:0000256" key="19">
    <source>
        <dbReference type="PIRNR" id="PIRNR017184"/>
    </source>
</evidence>
<dbReference type="PROSITE" id="PS51385">
    <property type="entry name" value="YJEF_N"/>
    <property type="match status" value="1"/>
</dbReference>
<keyword evidence="7 17" id="KW-0067">ATP-binding</keyword>
<comment type="catalytic activity">
    <reaction evidence="16 17 19">
        <text>(6S)-NADPHX + ADP = AMP + phosphate + NADPH + H(+)</text>
        <dbReference type="Rhea" id="RHEA:32235"/>
        <dbReference type="ChEBI" id="CHEBI:15378"/>
        <dbReference type="ChEBI" id="CHEBI:43474"/>
        <dbReference type="ChEBI" id="CHEBI:57783"/>
        <dbReference type="ChEBI" id="CHEBI:64076"/>
        <dbReference type="ChEBI" id="CHEBI:456215"/>
        <dbReference type="ChEBI" id="CHEBI:456216"/>
        <dbReference type="EC" id="4.2.1.136"/>
    </reaction>
</comment>
<dbReference type="NCBIfam" id="TIGR00196">
    <property type="entry name" value="yjeF_cterm"/>
    <property type="match status" value="1"/>
</dbReference>
<feature type="binding site" evidence="17">
    <location>
        <position position="249"/>
    </location>
    <ligand>
        <name>(6S)-NADPHX</name>
        <dbReference type="ChEBI" id="CHEBI:64076"/>
    </ligand>
</feature>
<keyword evidence="10 17" id="KW-0520">NAD</keyword>
<dbReference type="GO" id="GO:0052855">
    <property type="term" value="F:ADP-dependent NAD(P)H-hydrate dehydratase activity"/>
    <property type="evidence" value="ECO:0007669"/>
    <property type="project" value="UniProtKB-UniRule"/>
</dbReference>
<evidence type="ECO:0000256" key="9">
    <source>
        <dbReference type="ARBA" id="ARBA00022958"/>
    </source>
</evidence>
<evidence type="ECO:0000313" key="24">
    <source>
        <dbReference type="Proteomes" id="UP000198921"/>
    </source>
</evidence>
<comment type="caution">
    <text evidence="18">Lacks conserved residue(s) required for the propagation of feature annotation.</text>
</comment>
<keyword evidence="8 17" id="KW-0521">NADP</keyword>
<comment type="cofactor">
    <cofactor evidence="18 19">
        <name>K(+)</name>
        <dbReference type="ChEBI" id="CHEBI:29103"/>
    </cofactor>
    <text evidence="18 19">Binds 1 potassium ion per subunit.</text>
</comment>
<feature type="binding site" evidence="18">
    <location>
        <begin position="123"/>
        <end position="129"/>
    </location>
    <ligand>
        <name>(6S)-NADPHX</name>
        <dbReference type="ChEBI" id="CHEBI:64076"/>
    </ligand>
</feature>
<evidence type="ECO:0000256" key="17">
    <source>
        <dbReference type="HAMAP-Rule" id="MF_01965"/>
    </source>
</evidence>
<dbReference type="SUPFAM" id="SSF53613">
    <property type="entry name" value="Ribokinase-like"/>
    <property type="match status" value="1"/>
</dbReference>
<feature type="binding site" evidence="17">
    <location>
        <position position="303"/>
    </location>
    <ligand>
        <name>(6S)-NADPHX</name>
        <dbReference type="ChEBI" id="CHEBI:64076"/>
    </ligand>
</feature>
<evidence type="ECO:0000259" key="22">
    <source>
        <dbReference type="PROSITE" id="PS51385"/>
    </source>
</evidence>
<feature type="binding site" evidence="18">
    <location>
        <position position="119"/>
    </location>
    <ligand>
        <name>K(+)</name>
        <dbReference type="ChEBI" id="CHEBI:29103"/>
    </ligand>
</feature>
<dbReference type="GO" id="GO:0005524">
    <property type="term" value="F:ATP binding"/>
    <property type="evidence" value="ECO:0007669"/>
    <property type="project" value="UniProtKB-UniRule"/>
</dbReference>
<comment type="catalytic activity">
    <reaction evidence="15 17 19">
        <text>(6S)-NADHX + ADP = AMP + phosphate + NADH + H(+)</text>
        <dbReference type="Rhea" id="RHEA:32223"/>
        <dbReference type="ChEBI" id="CHEBI:15378"/>
        <dbReference type="ChEBI" id="CHEBI:43474"/>
        <dbReference type="ChEBI" id="CHEBI:57945"/>
        <dbReference type="ChEBI" id="CHEBI:64074"/>
        <dbReference type="ChEBI" id="CHEBI:456215"/>
        <dbReference type="ChEBI" id="CHEBI:456216"/>
        <dbReference type="EC" id="4.2.1.136"/>
    </reaction>
</comment>
<dbReference type="Pfam" id="PF03853">
    <property type="entry name" value="YjeF_N"/>
    <property type="match status" value="1"/>
</dbReference>
<dbReference type="EC" id="5.1.99.6" evidence="19"/>
<dbReference type="HAMAP" id="MF_01965">
    <property type="entry name" value="NADHX_dehydratase"/>
    <property type="match status" value="1"/>
</dbReference>
<evidence type="ECO:0000256" key="18">
    <source>
        <dbReference type="HAMAP-Rule" id="MF_01966"/>
    </source>
</evidence>
<dbReference type="InterPro" id="IPR030677">
    <property type="entry name" value="Nnr"/>
</dbReference>
<evidence type="ECO:0000256" key="2">
    <source>
        <dbReference type="ARBA" id="ARBA00000909"/>
    </source>
</evidence>
<dbReference type="GO" id="GO:0016301">
    <property type="term" value="F:kinase activity"/>
    <property type="evidence" value="ECO:0007669"/>
    <property type="project" value="UniProtKB-KW"/>
</dbReference>
<dbReference type="HAMAP" id="MF_01966">
    <property type="entry name" value="NADHX_epimerase"/>
    <property type="match status" value="1"/>
</dbReference>
<dbReference type="PROSITE" id="PS01049">
    <property type="entry name" value="YJEF_C_1"/>
    <property type="match status" value="1"/>
</dbReference>
<feature type="binding site" evidence="17">
    <location>
        <begin position="386"/>
        <end position="390"/>
    </location>
    <ligand>
        <name>AMP</name>
        <dbReference type="ChEBI" id="CHEBI:456215"/>
    </ligand>
</feature>
<evidence type="ECO:0000256" key="6">
    <source>
        <dbReference type="ARBA" id="ARBA00022741"/>
    </source>
</evidence>
<comment type="function">
    <text evidence="18">Catalyzes the epimerization of the S- and R-forms of NAD(P)HX, a damaged form of NAD(P)H that is a result of enzymatic or heat-dependent hydration. This is a prerequisite for the S-specific NAD(P)H-hydrate dehydratase to allow the repair of both epimers of NAD(P)HX.</text>
</comment>
<feature type="binding site" evidence="18">
    <location>
        <position position="155"/>
    </location>
    <ligand>
        <name>K(+)</name>
        <dbReference type="ChEBI" id="CHEBI:29103"/>
    </ligand>
</feature>
<dbReference type="InterPro" id="IPR004443">
    <property type="entry name" value="YjeF_N_dom"/>
</dbReference>
<dbReference type="InterPro" id="IPR000631">
    <property type="entry name" value="CARKD"/>
</dbReference>
<dbReference type="GO" id="GO:0046496">
    <property type="term" value="P:nicotinamide nucleotide metabolic process"/>
    <property type="evidence" value="ECO:0007669"/>
    <property type="project" value="UniProtKB-UniRule"/>
</dbReference>
<comment type="cofactor">
    <cofactor evidence="17">
        <name>Mg(2+)</name>
        <dbReference type="ChEBI" id="CHEBI:18420"/>
    </cofactor>
</comment>
<comment type="similarity">
    <text evidence="4 19">In the C-terminal section; belongs to the NnrD/CARKD family.</text>
</comment>
<dbReference type="PANTHER" id="PTHR12592:SF0">
    <property type="entry name" value="ATP-DEPENDENT (S)-NAD(P)H-HYDRATE DEHYDRATASE"/>
    <property type="match status" value="1"/>
</dbReference>
<proteinExistence type="inferred from homology"/>
<dbReference type="Pfam" id="PF01256">
    <property type="entry name" value="Carb_kinase"/>
    <property type="match status" value="1"/>
</dbReference>
<dbReference type="EC" id="4.2.1.136" evidence="19"/>
<keyword evidence="5 18" id="KW-0479">Metal-binding</keyword>
<dbReference type="GO" id="GO:0052856">
    <property type="term" value="F:NAD(P)HX epimerase activity"/>
    <property type="evidence" value="ECO:0007669"/>
    <property type="project" value="UniProtKB-UniRule"/>
</dbReference>
<dbReference type="Gene3D" id="3.40.1190.20">
    <property type="match status" value="1"/>
</dbReference>
<dbReference type="Proteomes" id="UP000198921">
    <property type="component" value="Unassembled WGS sequence"/>
</dbReference>
<feature type="binding site" evidence="17">
    <location>
        <position position="353"/>
    </location>
    <ligand>
        <name>(6S)-NADPHX</name>
        <dbReference type="ChEBI" id="CHEBI:64076"/>
    </ligand>
</feature>
<evidence type="ECO:0000256" key="8">
    <source>
        <dbReference type="ARBA" id="ARBA00022857"/>
    </source>
</evidence>
<evidence type="ECO:0000256" key="1">
    <source>
        <dbReference type="ARBA" id="ARBA00000013"/>
    </source>
</evidence>
<gene>
    <name evidence="17" type="primary">nnrD</name>
    <name evidence="18" type="synonym">nnrE</name>
    <name evidence="23" type="ORF">SAMN05660209_02606</name>
</gene>
<evidence type="ECO:0000256" key="13">
    <source>
        <dbReference type="ARBA" id="ARBA00023268"/>
    </source>
</evidence>
<keyword evidence="11 18" id="KW-0413">Isomerase</keyword>
<keyword evidence="23" id="KW-0808">Transferase</keyword>
<dbReference type="RefSeq" id="WP_244522547.1">
    <property type="nucleotide sequence ID" value="NZ_FNOT01000006.1"/>
</dbReference>
<protein>
    <recommendedName>
        <fullName evidence="19">Bifunctional NAD(P)H-hydrate repair enzyme</fullName>
    </recommendedName>
    <alternativeName>
        <fullName evidence="19">Nicotinamide nucleotide repair protein</fullName>
    </alternativeName>
    <domain>
        <recommendedName>
            <fullName evidence="19">ADP-dependent (S)-NAD(P)H-hydrate dehydratase</fullName>
            <ecNumber evidence="19">4.2.1.136</ecNumber>
        </recommendedName>
        <alternativeName>
            <fullName evidence="19">ADP-dependent NAD(P)HX dehydratase</fullName>
        </alternativeName>
    </domain>
    <domain>
        <recommendedName>
            <fullName evidence="19">NAD(P)H-hydrate epimerase</fullName>
            <ecNumber evidence="19">5.1.99.6</ecNumber>
        </recommendedName>
    </domain>
</protein>
<evidence type="ECO:0000256" key="14">
    <source>
        <dbReference type="ARBA" id="ARBA00025153"/>
    </source>
</evidence>
<comment type="subunit">
    <text evidence="17">Homotetramer.</text>
</comment>
<dbReference type="PANTHER" id="PTHR12592">
    <property type="entry name" value="ATP-DEPENDENT (S)-NAD(P)H-HYDRATE DEHYDRATASE FAMILY MEMBER"/>
    <property type="match status" value="1"/>
</dbReference>